<feature type="transmembrane region" description="Helical" evidence="1">
    <location>
        <begin position="250"/>
        <end position="268"/>
    </location>
</feature>
<evidence type="ECO:0000313" key="3">
    <source>
        <dbReference type="EMBL" id="QDV27876.1"/>
    </source>
</evidence>
<dbReference type="AlphaFoldDB" id="A0A518GGZ7"/>
<dbReference type="PANTHER" id="PTHR22911">
    <property type="entry name" value="ACYL-MALONYL CONDENSING ENZYME-RELATED"/>
    <property type="match status" value="1"/>
</dbReference>
<feature type="domain" description="EamA" evidence="2">
    <location>
        <begin position="164"/>
        <end position="294"/>
    </location>
</feature>
<dbReference type="EMBL" id="CP036298">
    <property type="protein sequence ID" value="QDV27876.1"/>
    <property type="molecule type" value="Genomic_DNA"/>
</dbReference>
<evidence type="ECO:0000256" key="1">
    <source>
        <dbReference type="SAM" id="Phobius"/>
    </source>
</evidence>
<feature type="transmembrane region" description="Helical" evidence="1">
    <location>
        <begin position="20"/>
        <end position="40"/>
    </location>
</feature>
<accession>A0A518GGZ7</accession>
<keyword evidence="1" id="KW-0812">Transmembrane</keyword>
<name>A0A518GGZ7_9BACT</name>
<feature type="transmembrane region" description="Helical" evidence="1">
    <location>
        <begin position="161"/>
        <end position="178"/>
    </location>
</feature>
<keyword evidence="1" id="KW-0472">Membrane</keyword>
<dbReference type="PANTHER" id="PTHR22911:SF79">
    <property type="entry name" value="MOBA-LIKE NTP TRANSFERASE DOMAIN-CONTAINING PROTEIN"/>
    <property type="match status" value="1"/>
</dbReference>
<feature type="transmembrane region" description="Helical" evidence="1">
    <location>
        <begin position="109"/>
        <end position="127"/>
    </location>
</feature>
<protein>
    <submittedName>
        <fullName evidence="3">EamA-like transporter family protein</fullName>
    </submittedName>
</protein>
<evidence type="ECO:0000313" key="4">
    <source>
        <dbReference type="Proteomes" id="UP000318017"/>
    </source>
</evidence>
<evidence type="ECO:0000259" key="2">
    <source>
        <dbReference type="Pfam" id="PF00892"/>
    </source>
</evidence>
<sequence>MTTVPPGSALNRGQVSDGHWGGRLQIVLAAVLWSTSGFFAKAPWFDAWPDDVRGIMLAFWRSFFAMLVLLPLIRRPQWRWPMAPMMICFATMVWSFMSAMVHGPAANAIWLQYLCPAWVFLVGLLFLKERVRAADVWMFCFCLGGVLLILCMEMWQGSQLYATTLGILSGVSFAGVLLSMRTLRDVDPTWLILLNHSATVAILSPWVLAGRQSHVSTGSYIALALFGVFQMSLPYVLFARGLRTTSSPEASVLALIEPILVPIWVFVAWHTHPTYEAPAWWAWAGAGLILIGLLNRYLPRTGSCVNP</sequence>
<dbReference type="RefSeq" id="WP_145085953.1">
    <property type="nucleotide sequence ID" value="NZ_CP036298.1"/>
</dbReference>
<organism evidence="3 4">
    <name type="scientific">Aureliella helgolandensis</name>
    <dbReference type="NCBI Taxonomy" id="2527968"/>
    <lineage>
        <taxon>Bacteria</taxon>
        <taxon>Pseudomonadati</taxon>
        <taxon>Planctomycetota</taxon>
        <taxon>Planctomycetia</taxon>
        <taxon>Pirellulales</taxon>
        <taxon>Pirellulaceae</taxon>
        <taxon>Aureliella</taxon>
    </lineage>
</organism>
<keyword evidence="1" id="KW-1133">Transmembrane helix</keyword>
<reference evidence="3 4" key="1">
    <citation type="submission" date="2019-02" db="EMBL/GenBank/DDBJ databases">
        <title>Deep-cultivation of Planctomycetes and their phenomic and genomic characterization uncovers novel biology.</title>
        <authorList>
            <person name="Wiegand S."/>
            <person name="Jogler M."/>
            <person name="Boedeker C."/>
            <person name="Pinto D."/>
            <person name="Vollmers J."/>
            <person name="Rivas-Marin E."/>
            <person name="Kohn T."/>
            <person name="Peeters S.H."/>
            <person name="Heuer A."/>
            <person name="Rast P."/>
            <person name="Oberbeckmann S."/>
            <person name="Bunk B."/>
            <person name="Jeske O."/>
            <person name="Meyerdierks A."/>
            <person name="Storesund J.E."/>
            <person name="Kallscheuer N."/>
            <person name="Luecker S."/>
            <person name="Lage O.M."/>
            <person name="Pohl T."/>
            <person name="Merkel B.J."/>
            <person name="Hornburger P."/>
            <person name="Mueller R.-W."/>
            <person name="Bruemmer F."/>
            <person name="Labrenz M."/>
            <person name="Spormann A.M."/>
            <person name="Op den Camp H."/>
            <person name="Overmann J."/>
            <person name="Amann R."/>
            <person name="Jetten M.S.M."/>
            <person name="Mascher T."/>
            <person name="Medema M.H."/>
            <person name="Devos D.P."/>
            <person name="Kaster A.-K."/>
            <person name="Ovreas L."/>
            <person name="Rohde M."/>
            <person name="Galperin M.Y."/>
            <person name="Jogler C."/>
        </authorList>
    </citation>
    <scope>NUCLEOTIDE SEQUENCE [LARGE SCALE GENOMIC DNA]</scope>
    <source>
        <strain evidence="3 4">Q31a</strain>
    </source>
</reference>
<feature type="transmembrane region" description="Helical" evidence="1">
    <location>
        <begin position="220"/>
        <end position="238"/>
    </location>
</feature>
<dbReference type="GO" id="GO:0016020">
    <property type="term" value="C:membrane"/>
    <property type="evidence" value="ECO:0007669"/>
    <property type="project" value="InterPro"/>
</dbReference>
<feature type="transmembrane region" description="Helical" evidence="1">
    <location>
        <begin position="52"/>
        <end position="73"/>
    </location>
</feature>
<feature type="transmembrane region" description="Helical" evidence="1">
    <location>
        <begin position="280"/>
        <end position="298"/>
    </location>
</feature>
<dbReference type="SUPFAM" id="SSF103481">
    <property type="entry name" value="Multidrug resistance efflux transporter EmrE"/>
    <property type="match status" value="2"/>
</dbReference>
<gene>
    <name evidence="3" type="ORF">Q31a_62690</name>
</gene>
<feature type="transmembrane region" description="Helical" evidence="1">
    <location>
        <begin position="136"/>
        <end position="155"/>
    </location>
</feature>
<dbReference type="InterPro" id="IPR037185">
    <property type="entry name" value="EmrE-like"/>
</dbReference>
<feature type="transmembrane region" description="Helical" evidence="1">
    <location>
        <begin position="190"/>
        <end position="208"/>
    </location>
</feature>
<proteinExistence type="predicted"/>
<feature type="domain" description="EamA" evidence="2">
    <location>
        <begin position="23"/>
        <end position="150"/>
    </location>
</feature>
<dbReference type="Pfam" id="PF00892">
    <property type="entry name" value="EamA"/>
    <property type="match status" value="2"/>
</dbReference>
<feature type="transmembrane region" description="Helical" evidence="1">
    <location>
        <begin position="85"/>
        <end position="103"/>
    </location>
</feature>
<dbReference type="KEGG" id="ahel:Q31a_62690"/>
<keyword evidence="4" id="KW-1185">Reference proteome</keyword>
<dbReference type="OrthoDB" id="9814731at2"/>
<dbReference type="Proteomes" id="UP000318017">
    <property type="component" value="Chromosome"/>
</dbReference>
<dbReference type="InterPro" id="IPR000620">
    <property type="entry name" value="EamA_dom"/>
</dbReference>